<evidence type="ECO:0000313" key="3">
    <source>
        <dbReference type="Proteomes" id="UP000641932"/>
    </source>
</evidence>
<organism evidence="2 3">
    <name type="scientific">Wenjunlia tyrosinilytica</name>
    <dbReference type="NCBI Taxonomy" id="1544741"/>
    <lineage>
        <taxon>Bacteria</taxon>
        <taxon>Bacillati</taxon>
        <taxon>Actinomycetota</taxon>
        <taxon>Actinomycetes</taxon>
        <taxon>Kitasatosporales</taxon>
        <taxon>Streptomycetaceae</taxon>
        <taxon>Wenjunlia</taxon>
    </lineage>
</organism>
<evidence type="ECO:0000313" key="2">
    <source>
        <dbReference type="EMBL" id="GGO91877.1"/>
    </source>
</evidence>
<protein>
    <submittedName>
        <fullName evidence="2">Uncharacterized protein</fullName>
    </submittedName>
</protein>
<keyword evidence="1" id="KW-0472">Membrane</keyword>
<evidence type="ECO:0000256" key="1">
    <source>
        <dbReference type="SAM" id="Phobius"/>
    </source>
</evidence>
<reference evidence="2" key="1">
    <citation type="journal article" date="2014" name="Int. J. Syst. Evol. Microbiol.">
        <title>Complete genome sequence of Corynebacterium casei LMG S-19264T (=DSM 44701T), isolated from a smear-ripened cheese.</title>
        <authorList>
            <consortium name="US DOE Joint Genome Institute (JGI-PGF)"/>
            <person name="Walter F."/>
            <person name="Albersmeier A."/>
            <person name="Kalinowski J."/>
            <person name="Ruckert C."/>
        </authorList>
    </citation>
    <scope>NUCLEOTIDE SEQUENCE</scope>
    <source>
        <strain evidence="2">CGMCC 4.7201</strain>
    </source>
</reference>
<dbReference type="RefSeq" id="WP_189133168.1">
    <property type="nucleotide sequence ID" value="NZ_BMMS01000017.1"/>
</dbReference>
<comment type="caution">
    <text evidence="2">The sequence shown here is derived from an EMBL/GenBank/DDBJ whole genome shotgun (WGS) entry which is preliminary data.</text>
</comment>
<keyword evidence="3" id="KW-1185">Reference proteome</keyword>
<feature type="transmembrane region" description="Helical" evidence="1">
    <location>
        <begin position="16"/>
        <end position="38"/>
    </location>
</feature>
<dbReference type="EMBL" id="BMMS01000017">
    <property type="protein sequence ID" value="GGO91877.1"/>
    <property type="molecule type" value="Genomic_DNA"/>
</dbReference>
<feature type="transmembrane region" description="Helical" evidence="1">
    <location>
        <begin position="183"/>
        <end position="204"/>
    </location>
</feature>
<reference evidence="2" key="2">
    <citation type="submission" date="2020-09" db="EMBL/GenBank/DDBJ databases">
        <authorList>
            <person name="Sun Q."/>
            <person name="Zhou Y."/>
        </authorList>
    </citation>
    <scope>NUCLEOTIDE SEQUENCE</scope>
    <source>
        <strain evidence="2">CGMCC 4.7201</strain>
    </source>
</reference>
<name>A0A917ZU69_9ACTN</name>
<accession>A0A917ZU69</accession>
<keyword evidence="1" id="KW-0812">Transmembrane</keyword>
<feature type="transmembrane region" description="Helical" evidence="1">
    <location>
        <begin position="83"/>
        <end position="103"/>
    </location>
</feature>
<proteinExistence type="predicted"/>
<feature type="transmembrane region" description="Helical" evidence="1">
    <location>
        <begin position="109"/>
        <end position="129"/>
    </location>
</feature>
<gene>
    <name evidence="2" type="ORF">GCM10012280_40770</name>
</gene>
<dbReference type="AlphaFoldDB" id="A0A917ZU69"/>
<sequence>MDDAGVAAPRTNPGNALMWLTCSTISVTATILAARLAARSSGPTPPHAEDVAESDEKYKMAYDAALRRLTQQEGTLGNLRVRAAGLLTVAGAIATFTSTIGLIGTDNPISSWWALWLLLTLTVILYCALRSLLPVRRGWSYGAPAKDLLDHEGDDIQLRLDATMGMVQGVKDNEDILVGRSRYYEIGACLLVVEVALAVAASVASK</sequence>
<keyword evidence="1" id="KW-1133">Transmembrane helix</keyword>
<dbReference type="Proteomes" id="UP000641932">
    <property type="component" value="Unassembled WGS sequence"/>
</dbReference>